<sequence length="187" mass="19711">MTPVRGRGATGASPPRGVEHDLADRAGTPGNDEFDGLHIRVEQDQEALGRRVWCSYAQSYRSFGTAAQYTTVPAHCVGPLPDAVDDRQGARLGIPGITAYRAVFADGPVAGRTVLVAVGRGSVGRAAVALARRGGEGGPGRRGDDRCSSSPEPCHHDSGERAMTGRGTARHEPCPFRGINALWRSAR</sequence>
<dbReference type="PANTHER" id="PTHR44154">
    <property type="entry name" value="QUINONE OXIDOREDUCTASE"/>
    <property type="match status" value="1"/>
</dbReference>
<evidence type="ECO:0000256" key="1">
    <source>
        <dbReference type="ARBA" id="ARBA00022857"/>
    </source>
</evidence>
<dbReference type="RefSeq" id="WP_345034539.1">
    <property type="nucleotide sequence ID" value="NZ_BAAAYL010000001.1"/>
</dbReference>
<protein>
    <submittedName>
        <fullName evidence="3">Uncharacterized protein</fullName>
    </submittedName>
</protein>
<dbReference type="InterPro" id="IPR051603">
    <property type="entry name" value="Zinc-ADH_QOR/CCCR"/>
</dbReference>
<evidence type="ECO:0000313" key="4">
    <source>
        <dbReference type="Proteomes" id="UP001499990"/>
    </source>
</evidence>
<feature type="region of interest" description="Disordered" evidence="2">
    <location>
        <begin position="1"/>
        <end position="34"/>
    </location>
</feature>
<keyword evidence="1" id="KW-0521">NADP</keyword>
<gene>
    <name evidence="3" type="ORF">GCM10020367_07550</name>
</gene>
<dbReference type="Gene3D" id="3.90.180.10">
    <property type="entry name" value="Medium-chain alcohol dehydrogenases, catalytic domain"/>
    <property type="match status" value="1"/>
</dbReference>
<name>A0ABP6S5C2_9ACTN</name>
<accession>A0ABP6S5C2</accession>
<evidence type="ECO:0000256" key="2">
    <source>
        <dbReference type="SAM" id="MobiDB-lite"/>
    </source>
</evidence>
<feature type="compositionally biased region" description="Basic and acidic residues" evidence="2">
    <location>
        <begin position="133"/>
        <end position="160"/>
    </location>
</feature>
<dbReference type="EMBL" id="BAAAYL010000001">
    <property type="protein sequence ID" value="GAA3368585.1"/>
    <property type="molecule type" value="Genomic_DNA"/>
</dbReference>
<dbReference type="Gene3D" id="3.40.50.720">
    <property type="entry name" value="NAD(P)-binding Rossmann-like Domain"/>
    <property type="match status" value="1"/>
</dbReference>
<reference evidence="4" key="1">
    <citation type="journal article" date="2019" name="Int. J. Syst. Evol. Microbiol.">
        <title>The Global Catalogue of Microorganisms (GCM) 10K type strain sequencing project: providing services to taxonomists for standard genome sequencing and annotation.</title>
        <authorList>
            <consortium name="The Broad Institute Genomics Platform"/>
            <consortium name="The Broad Institute Genome Sequencing Center for Infectious Disease"/>
            <person name="Wu L."/>
            <person name="Ma J."/>
        </authorList>
    </citation>
    <scope>NUCLEOTIDE SEQUENCE [LARGE SCALE GENOMIC DNA]</scope>
    <source>
        <strain evidence="4">JCM 9651</strain>
    </source>
</reference>
<evidence type="ECO:0000313" key="3">
    <source>
        <dbReference type="EMBL" id="GAA3368585.1"/>
    </source>
</evidence>
<dbReference type="InterPro" id="IPR011032">
    <property type="entry name" value="GroES-like_sf"/>
</dbReference>
<keyword evidence="4" id="KW-1185">Reference proteome</keyword>
<organism evidence="3 4">
    <name type="scientific">Streptomyces sannanensis</name>
    <dbReference type="NCBI Taxonomy" id="285536"/>
    <lineage>
        <taxon>Bacteria</taxon>
        <taxon>Bacillati</taxon>
        <taxon>Actinomycetota</taxon>
        <taxon>Actinomycetes</taxon>
        <taxon>Kitasatosporales</taxon>
        <taxon>Streptomycetaceae</taxon>
        <taxon>Streptomyces</taxon>
    </lineage>
</organism>
<comment type="caution">
    <text evidence="3">The sequence shown here is derived from an EMBL/GenBank/DDBJ whole genome shotgun (WGS) entry which is preliminary data.</text>
</comment>
<dbReference type="SUPFAM" id="SSF50129">
    <property type="entry name" value="GroES-like"/>
    <property type="match status" value="1"/>
</dbReference>
<proteinExistence type="predicted"/>
<feature type="region of interest" description="Disordered" evidence="2">
    <location>
        <begin position="132"/>
        <end position="171"/>
    </location>
</feature>
<dbReference type="PANTHER" id="PTHR44154:SF1">
    <property type="entry name" value="QUINONE OXIDOREDUCTASE"/>
    <property type="match status" value="1"/>
</dbReference>
<dbReference type="Proteomes" id="UP001499990">
    <property type="component" value="Unassembled WGS sequence"/>
</dbReference>